<evidence type="ECO:0000313" key="2">
    <source>
        <dbReference type="EMBL" id="MDO9711358.1"/>
    </source>
</evidence>
<gene>
    <name evidence="2" type="ORF">Q7A36_23615</name>
</gene>
<organism evidence="2 3">
    <name type="scientific">Paracraurococcus lichenis</name>
    <dbReference type="NCBI Taxonomy" id="3064888"/>
    <lineage>
        <taxon>Bacteria</taxon>
        <taxon>Pseudomonadati</taxon>
        <taxon>Pseudomonadota</taxon>
        <taxon>Alphaproteobacteria</taxon>
        <taxon>Acetobacterales</taxon>
        <taxon>Roseomonadaceae</taxon>
        <taxon>Paracraurococcus</taxon>
    </lineage>
</organism>
<comment type="caution">
    <text evidence="2">The sequence shown here is derived from an EMBL/GenBank/DDBJ whole genome shotgun (WGS) entry which is preliminary data.</text>
</comment>
<feature type="chain" id="PRO_5046391453" description="DUF3108 domain-containing protein" evidence="1">
    <location>
        <begin position="19"/>
        <end position="240"/>
    </location>
</feature>
<dbReference type="RefSeq" id="WP_305106216.1">
    <property type="nucleotide sequence ID" value="NZ_JAUTWS010000027.1"/>
</dbReference>
<protein>
    <recommendedName>
        <fullName evidence="4">DUF3108 domain-containing protein</fullName>
    </recommendedName>
</protein>
<evidence type="ECO:0008006" key="4">
    <source>
        <dbReference type="Google" id="ProtNLM"/>
    </source>
</evidence>
<evidence type="ECO:0000313" key="3">
    <source>
        <dbReference type="Proteomes" id="UP001243009"/>
    </source>
</evidence>
<keyword evidence="3" id="KW-1185">Reference proteome</keyword>
<proteinExistence type="predicted"/>
<dbReference type="Proteomes" id="UP001243009">
    <property type="component" value="Unassembled WGS sequence"/>
</dbReference>
<keyword evidence="1" id="KW-0732">Signal</keyword>
<evidence type="ECO:0000256" key="1">
    <source>
        <dbReference type="SAM" id="SignalP"/>
    </source>
</evidence>
<dbReference type="Gene3D" id="2.40.360.20">
    <property type="match status" value="1"/>
</dbReference>
<name>A0ABT9E5B9_9PROT</name>
<reference evidence="2 3" key="1">
    <citation type="submission" date="2023-08" db="EMBL/GenBank/DDBJ databases">
        <title>The draft genome sequence of Paracraurococcus sp. LOR1-02.</title>
        <authorList>
            <person name="Kingkaew E."/>
            <person name="Tanasupawat S."/>
        </authorList>
    </citation>
    <scope>NUCLEOTIDE SEQUENCE [LARGE SCALE GENOMIC DNA]</scope>
    <source>
        <strain evidence="2 3">LOR1-02</strain>
    </source>
</reference>
<feature type="signal peptide" evidence="1">
    <location>
        <begin position="1"/>
        <end position="18"/>
    </location>
</feature>
<accession>A0ABT9E5B9</accession>
<dbReference type="EMBL" id="JAUTWS010000027">
    <property type="protein sequence ID" value="MDO9711358.1"/>
    <property type="molecule type" value="Genomic_DNA"/>
</dbReference>
<sequence>MRIALSFLLACAAASAAAETVGPPRLAEGDSWTYASTVETRPAGWRQSREEITITRTGSDSIVVRQQTLGAPRPPIERLQRPDWSLARSVNGQEVVVARPLAFPLSVGKSWTVDYTEQNPSPQQSSVRRQMTYRVLGWEEVTVPAGTFRALKIEGEGSWTAVLAPAQTAMVGGRSDAGGSTVVTQTRRSGETTVTGRAYKAFWYVPEVRRWVRSVEESFGSNGLRGDSYRDELESFRLAR</sequence>